<name>A0AAD4K5M1_9MUSC</name>
<dbReference type="AlphaFoldDB" id="A0AAD4K5M1"/>
<evidence type="ECO:0000256" key="2">
    <source>
        <dbReference type="SAM" id="MobiDB-lite"/>
    </source>
</evidence>
<protein>
    <submittedName>
        <fullName evidence="3">Uncharacterized protein</fullName>
    </submittedName>
</protein>
<proteinExistence type="predicted"/>
<keyword evidence="1" id="KW-0175">Coiled coil</keyword>
<sequence length="96" mass="10952">MPETNDKGSYRKQVSNSKKSQKKNAQTAVAHRTRSNGQQQIMDFTSTQELKIRAGDVRMARLQISLAKLRQDMEQSNKLVEQLSQEVNFDANTILN</sequence>
<evidence type="ECO:0000313" key="3">
    <source>
        <dbReference type="EMBL" id="KAH8378052.1"/>
    </source>
</evidence>
<evidence type="ECO:0000256" key="1">
    <source>
        <dbReference type="SAM" id="Coils"/>
    </source>
</evidence>
<keyword evidence="4" id="KW-1185">Reference proteome</keyword>
<reference evidence="3" key="1">
    <citation type="journal article" date="2021" name="Mol. Ecol. Resour.">
        <title>Phylogenomic analyses of the genus Drosophila reveals genomic signals of climate adaptation.</title>
        <authorList>
            <person name="Li F."/>
            <person name="Rane R.V."/>
            <person name="Luria V."/>
            <person name="Xiong Z."/>
            <person name="Chen J."/>
            <person name="Li Z."/>
            <person name="Catullo R.A."/>
            <person name="Griffin P.C."/>
            <person name="Schiffer M."/>
            <person name="Pearce S."/>
            <person name="Lee S.F."/>
            <person name="McElroy K."/>
            <person name="Stocker A."/>
            <person name="Shirriffs J."/>
            <person name="Cockerell F."/>
            <person name="Coppin C."/>
            <person name="Sgro C.M."/>
            <person name="Karger A."/>
            <person name="Cain J.W."/>
            <person name="Weber J.A."/>
            <person name="Santpere G."/>
            <person name="Kirschner M.W."/>
            <person name="Hoffmann A.A."/>
            <person name="Oakeshott J.G."/>
            <person name="Zhang G."/>
        </authorList>
    </citation>
    <scope>NUCLEOTIDE SEQUENCE</scope>
    <source>
        <strain evidence="3">BGI-SZ-2011g</strain>
    </source>
</reference>
<accession>A0AAD4K5M1</accession>
<feature type="region of interest" description="Disordered" evidence="2">
    <location>
        <begin position="1"/>
        <end position="38"/>
    </location>
</feature>
<evidence type="ECO:0000313" key="4">
    <source>
        <dbReference type="Proteomes" id="UP001200034"/>
    </source>
</evidence>
<dbReference type="Proteomes" id="UP001200034">
    <property type="component" value="Unassembled WGS sequence"/>
</dbReference>
<organism evidence="3 4">
    <name type="scientific">Drosophila rubida</name>
    <dbReference type="NCBI Taxonomy" id="30044"/>
    <lineage>
        <taxon>Eukaryota</taxon>
        <taxon>Metazoa</taxon>
        <taxon>Ecdysozoa</taxon>
        <taxon>Arthropoda</taxon>
        <taxon>Hexapoda</taxon>
        <taxon>Insecta</taxon>
        <taxon>Pterygota</taxon>
        <taxon>Neoptera</taxon>
        <taxon>Endopterygota</taxon>
        <taxon>Diptera</taxon>
        <taxon>Brachycera</taxon>
        <taxon>Muscomorpha</taxon>
        <taxon>Ephydroidea</taxon>
        <taxon>Drosophilidae</taxon>
        <taxon>Drosophila</taxon>
    </lineage>
</organism>
<gene>
    <name evidence="3" type="ORF">KR093_008739</name>
</gene>
<feature type="coiled-coil region" evidence="1">
    <location>
        <begin position="59"/>
        <end position="86"/>
    </location>
</feature>
<dbReference type="EMBL" id="JAJJHW010001127">
    <property type="protein sequence ID" value="KAH8378052.1"/>
    <property type="molecule type" value="Genomic_DNA"/>
</dbReference>
<comment type="caution">
    <text evidence="3">The sequence shown here is derived from an EMBL/GenBank/DDBJ whole genome shotgun (WGS) entry which is preliminary data.</text>
</comment>